<protein>
    <submittedName>
        <fullName evidence="2">Uncharacterized protein</fullName>
    </submittedName>
</protein>
<dbReference type="EMBL" id="VDFW01000006">
    <property type="protein sequence ID" value="TNC27288.1"/>
    <property type="molecule type" value="Genomic_DNA"/>
</dbReference>
<sequence length="62" mass="6326">MKKLLALAVVAGGVLFVIKRNKNAKTEGDVWRQTTASTDKPLGAVSTNGTAPAHAAGAGHNN</sequence>
<evidence type="ECO:0000313" key="3">
    <source>
        <dbReference type="Proteomes" id="UP000305546"/>
    </source>
</evidence>
<accession>A0A5C4M2R2</accession>
<comment type="caution">
    <text evidence="2">The sequence shown here is derived from an EMBL/GenBank/DDBJ whole genome shotgun (WGS) entry which is preliminary data.</text>
</comment>
<evidence type="ECO:0000313" key="2">
    <source>
        <dbReference type="EMBL" id="TNC27288.1"/>
    </source>
</evidence>
<proteinExistence type="predicted"/>
<evidence type="ECO:0000256" key="1">
    <source>
        <dbReference type="SAM" id="MobiDB-lite"/>
    </source>
</evidence>
<gene>
    <name evidence="2" type="ORF">FG385_09380</name>
</gene>
<dbReference type="InterPro" id="IPR047990">
    <property type="entry name" value="DLW39-like"/>
</dbReference>
<keyword evidence="3" id="KW-1185">Reference proteome</keyword>
<dbReference type="Proteomes" id="UP000305546">
    <property type="component" value="Unassembled WGS sequence"/>
</dbReference>
<dbReference type="RefSeq" id="WP_139096250.1">
    <property type="nucleotide sequence ID" value="NZ_VDFW01000006.1"/>
</dbReference>
<dbReference type="NCBIfam" id="NF038356">
    <property type="entry name" value="actino_DLW39"/>
    <property type="match status" value="1"/>
</dbReference>
<reference evidence="2 3" key="1">
    <citation type="submission" date="2019-06" db="EMBL/GenBank/DDBJ databases">
        <title>Amycolatopsis alkalitolerans sp. nov., isolated from Gastrodia elata Blume.</title>
        <authorList>
            <person name="Narsing Rao M.P."/>
            <person name="Li W.J."/>
        </authorList>
    </citation>
    <scope>NUCLEOTIDE SEQUENCE [LARGE SCALE GENOMIC DNA]</scope>
    <source>
        <strain evidence="2 3">SYSUP0005</strain>
    </source>
</reference>
<dbReference type="OrthoDB" id="3557144at2"/>
<organism evidence="2 3">
    <name type="scientific">Amycolatopsis alkalitolerans</name>
    <dbReference type="NCBI Taxonomy" id="2547244"/>
    <lineage>
        <taxon>Bacteria</taxon>
        <taxon>Bacillati</taxon>
        <taxon>Actinomycetota</taxon>
        <taxon>Actinomycetes</taxon>
        <taxon>Pseudonocardiales</taxon>
        <taxon>Pseudonocardiaceae</taxon>
        <taxon>Amycolatopsis</taxon>
    </lineage>
</organism>
<feature type="compositionally biased region" description="Low complexity" evidence="1">
    <location>
        <begin position="47"/>
        <end position="62"/>
    </location>
</feature>
<feature type="region of interest" description="Disordered" evidence="1">
    <location>
        <begin position="25"/>
        <end position="62"/>
    </location>
</feature>
<name>A0A5C4M2R2_9PSEU</name>
<dbReference type="AlphaFoldDB" id="A0A5C4M2R2"/>